<evidence type="ECO:0000256" key="7">
    <source>
        <dbReference type="ARBA" id="ARBA00023033"/>
    </source>
</evidence>
<dbReference type="STRING" id="1075417.SAMN05421823_103220"/>
<protein>
    <recommendedName>
        <fullName evidence="9">Kynurenine 3-monooxygenase</fullName>
        <ecNumber evidence="9">1.14.13.9</ecNumber>
    </recommendedName>
    <alternativeName>
        <fullName evidence="9">Kynurenine 3-hydroxylase</fullName>
    </alternativeName>
</protein>
<keyword evidence="12" id="KW-1185">Reference proteome</keyword>
<evidence type="ECO:0000256" key="1">
    <source>
        <dbReference type="ARBA" id="ARBA00001974"/>
    </source>
</evidence>
<keyword evidence="4 9" id="KW-0274">FAD</keyword>
<dbReference type="GO" id="GO:0071949">
    <property type="term" value="F:FAD binding"/>
    <property type="evidence" value="ECO:0007669"/>
    <property type="project" value="InterPro"/>
</dbReference>
<gene>
    <name evidence="9" type="primary">kmo</name>
    <name evidence="11" type="ORF">SAMN05421823_103220</name>
</gene>
<dbReference type="InterPro" id="IPR027545">
    <property type="entry name" value="Kynurenine_monooxygenase"/>
</dbReference>
<dbReference type="GO" id="GO:0043420">
    <property type="term" value="P:anthranilate metabolic process"/>
    <property type="evidence" value="ECO:0007669"/>
    <property type="project" value="UniProtKB-UniRule"/>
</dbReference>
<dbReference type="UniPathway" id="UPA00253">
    <property type="reaction ID" value="UER00328"/>
</dbReference>
<dbReference type="OrthoDB" id="9782160at2"/>
<dbReference type="Proteomes" id="UP000198510">
    <property type="component" value="Unassembled WGS sequence"/>
</dbReference>
<dbReference type="FunFam" id="3.50.50.60:FF:000129">
    <property type="entry name" value="Kynurenine 3-monooxygenase"/>
    <property type="match status" value="1"/>
</dbReference>
<organism evidence="11 12">
    <name type="scientific">Catalinimonas alkaloidigena</name>
    <dbReference type="NCBI Taxonomy" id="1075417"/>
    <lineage>
        <taxon>Bacteria</taxon>
        <taxon>Pseudomonadati</taxon>
        <taxon>Bacteroidota</taxon>
        <taxon>Cytophagia</taxon>
        <taxon>Cytophagales</taxon>
        <taxon>Catalimonadaceae</taxon>
        <taxon>Catalinimonas</taxon>
    </lineage>
</organism>
<dbReference type="InterPro" id="IPR002938">
    <property type="entry name" value="FAD-bd"/>
</dbReference>
<evidence type="ECO:0000259" key="10">
    <source>
        <dbReference type="Pfam" id="PF01494"/>
    </source>
</evidence>
<keyword evidence="6 9" id="KW-0560">Oxidoreductase</keyword>
<dbReference type="GO" id="GO:0006569">
    <property type="term" value="P:L-tryptophan catabolic process"/>
    <property type="evidence" value="ECO:0007669"/>
    <property type="project" value="UniProtKB-UniRule"/>
</dbReference>
<keyword evidence="5 9" id="KW-0521">NADP</keyword>
<dbReference type="AlphaFoldDB" id="A0A1G9DQZ5"/>
<evidence type="ECO:0000256" key="4">
    <source>
        <dbReference type="ARBA" id="ARBA00022827"/>
    </source>
</evidence>
<proteinExistence type="inferred from homology"/>
<comment type="catalytic activity">
    <reaction evidence="8 9">
        <text>L-kynurenine + NADPH + O2 + H(+) = 3-hydroxy-L-kynurenine + NADP(+) + H2O</text>
        <dbReference type="Rhea" id="RHEA:20545"/>
        <dbReference type="ChEBI" id="CHEBI:15377"/>
        <dbReference type="ChEBI" id="CHEBI:15378"/>
        <dbReference type="ChEBI" id="CHEBI:15379"/>
        <dbReference type="ChEBI" id="CHEBI:57783"/>
        <dbReference type="ChEBI" id="CHEBI:57959"/>
        <dbReference type="ChEBI" id="CHEBI:58125"/>
        <dbReference type="ChEBI" id="CHEBI:58349"/>
        <dbReference type="EC" id="1.14.13.9"/>
    </reaction>
</comment>
<comment type="cofactor">
    <cofactor evidence="1 9">
        <name>FAD</name>
        <dbReference type="ChEBI" id="CHEBI:57692"/>
    </cofactor>
</comment>
<dbReference type="PANTHER" id="PTHR46028">
    <property type="entry name" value="KYNURENINE 3-MONOOXYGENASE"/>
    <property type="match status" value="1"/>
</dbReference>
<comment type="pathway">
    <text evidence="9">Cofactor biosynthesis; NAD(+) biosynthesis; quinolinate from L-kynurenine: step 1/3.</text>
</comment>
<evidence type="ECO:0000256" key="9">
    <source>
        <dbReference type="HAMAP-Rule" id="MF_01971"/>
    </source>
</evidence>
<evidence type="ECO:0000256" key="8">
    <source>
        <dbReference type="ARBA" id="ARBA00047818"/>
    </source>
</evidence>
<dbReference type="GO" id="GO:0070189">
    <property type="term" value="P:kynurenine metabolic process"/>
    <property type="evidence" value="ECO:0007669"/>
    <property type="project" value="TreeGrafter"/>
</dbReference>
<dbReference type="GO" id="GO:0009435">
    <property type="term" value="P:NAD+ biosynthetic process"/>
    <property type="evidence" value="ECO:0007669"/>
    <property type="project" value="UniProtKB-UniPathway"/>
</dbReference>
<keyword evidence="2 9" id="KW-0285">Flavoprotein</keyword>
<dbReference type="InterPro" id="IPR036188">
    <property type="entry name" value="FAD/NAD-bd_sf"/>
</dbReference>
<dbReference type="HAMAP" id="MF_01971">
    <property type="entry name" value="Kynurenine_monooxygenase"/>
    <property type="match status" value="1"/>
</dbReference>
<dbReference type="Gene3D" id="3.50.50.60">
    <property type="entry name" value="FAD/NAD(P)-binding domain"/>
    <property type="match status" value="1"/>
</dbReference>
<feature type="domain" description="FAD-binding" evidence="10">
    <location>
        <begin position="5"/>
        <end position="349"/>
    </location>
</feature>
<dbReference type="RefSeq" id="WP_089681748.1">
    <property type="nucleotide sequence ID" value="NZ_FNFO01000003.1"/>
</dbReference>
<evidence type="ECO:0000256" key="2">
    <source>
        <dbReference type="ARBA" id="ARBA00022630"/>
    </source>
</evidence>
<dbReference type="SUPFAM" id="SSF51905">
    <property type="entry name" value="FAD/NAD(P)-binding domain"/>
    <property type="match status" value="1"/>
</dbReference>
<keyword evidence="7 9" id="KW-0503">Monooxygenase</keyword>
<dbReference type="GO" id="GO:0019805">
    <property type="term" value="P:quinolinate biosynthetic process"/>
    <property type="evidence" value="ECO:0007669"/>
    <property type="project" value="UniProtKB-UniRule"/>
</dbReference>
<dbReference type="PRINTS" id="PR00420">
    <property type="entry name" value="RNGMNOXGNASE"/>
</dbReference>
<evidence type="ECO:0000313" key="11">
    <source>
        <dbReference type="EMBL" id="SDK66273.1"/>
    </source>
</evidence>
<dbReference type="EC" id="1.14.13.9" evidence="9"/>
<comment type="function">
    <text evidence="9">Catalyzes the hydroxylation of L-kynurenine (L-Kyn) to form 3-hydroxy-L-kynurenine (L-3OHKyn). Required for synthesis of quinolinic acid.</text>
</comment>
<accession>A0A1G9DQZ5</accession>
<sequence>MKHITVFGAGLVGSLLAIYLKQRGYRVTVCERRADPRRAGVVGGRSINLALSDRGWRALEGVGMAEQIREIALPMRGRMIHDLDGRQALQPYGTTGQCIYSVSRALLNEKLLDLAEQEGAELRFNERCLDVNFEQPTATLVSPGHPAAYTLETDFIFGADGAFSAVRSSLQKTDRFDYEQSYLAHGYKELSIPPTADGQWRLDNGALHIWPRHSFMLIALPNLDGSFTCTLFLPFDEFDKLDSPDRVAAFFQEHFPDVVPLMPDLQEEFVQNPTSSMVTVRCHPWVRGNVALIGDAAHALVPFYGQGMNAGFEDCRVLNELMVAHPDDWPHFLEQYQRQRKPNADAIAQLALQNFVEMRDRVVDPQFQLRKKIEAQLHQQYPDEWVPLYTMVTFSHRPYAEALRLGRKQDDVMKQLLREPDLEARWDHPETLEKAMRLFR</sequence>
<dbReference type="Pfam" id="PF01494">
    <property type="entry name" value="FAD_binding_3"/>
    <property type="match status" value="1"/>
</dbReference>
<name>A0A1G9DQZ5_9BACT</name>
<dbReference type="EMBL" id="FNFO01000003">
    <property type="protein sequence ID" value="SDK66273.1"/>
    <property type="molecule type" value="Genomic_DNA"/>
</dbReference>
<evidence type="ECO:0000313" key="12">
    <source>
        <dbReference type="Proteomes" id="UP000198510"/>
    </source>
</evidence>
<reference evidence="11 12" key="1">
    <citation type="submission" date="2016-10" db="EMBL/GenBank/DDBJ databases">
        <authorList>
            <person name="de Groot N.N."/>
        </authorList>
    </citation>
    <scope>NUCLEOTIDE SEQUENCE [LARGE SCALE GENOMIC DNA]</scope>
    <source>
        <strain evidence="11 12">DSM 25186</strain>
    </source>
</reference>
<evidence type="ECO:0000256" key="5">
    <source>
        <dbReference type="ARBA" id="ARBA00022857"/>
    </source>
</evidence>
<evidence type="ECO:0000256" key="6">
    <source>
        <dbReference type="ARBA" id="ARBA00023002"/>
    </source>
</evidence>
<comment type="similarity">
    <text evidence="9">Belongs to the aromatic-ring hydroxylase family. KMO subfamily.</text>
</comment>
<dbReference type="GO" id="GO:0004502">
    <property type="term" value="F:kynurenine 3-monooxygenase activity"/>
    <property type="evidence" value="ECO:0007669"/>
    <property type="project" value="UniProtKB-UniRule"/>
</dbReference>
<keyword evidence="3 9" id="KW-0662">Pyridine nucleotide biosynthesis</keyword>
<evidence type="ECO:0000256" key="3">
    <source>
        <dbReference type="ARBA" id="ARBA00022642"/>
    </source>
</evidence>
<dbReference type="PANTHER" id="PTHR46028:SF2">
    <property type="entry name" value="KYNURENINE 3-MONOOXYGENASE"/>
    <property type="match status" value="1"/>
</dbReference>